<feature type="domain" description="Squalene cyclase N-terminal" evidence="9">
    <location>
        <begin position="115"/>
        <end position="396"/>
    </location>
</feature>
<gene>
    <name evidence="10" type="ORF">FO442_05020</name>
</gene>
<dbReference type="Gene3D" id="1.50.10.20">
    <property type="match status" value="2"/>
</dbReference>
<dbReference type="UniPathway" id="UPA00337"/>
<evidence type="ECO:0000256" key="2">
    <source>
        <dbReference type="ARBA" id="ARBA00009755"/>
    </source>
</evidence>
<reference evidence="10 11" key="1">
    <citation type="submission" date="2019-07" db="EMBL/GenBank/DDBJ databases">
        <authorList>
            <person name="Huq M.A."/>
        </authorList>
    </citation>
    <scope>NUCLEOTIDE SEQUENCE [LARGE SCALE GENOMIC DNA]</scope>
    <source>
        <strain evidence="10 11">MAH-3</strain>
    </source>
</reference>
<dbReference type="Pfam" id="PF13249">
    <property type="entry name" value="SQHop_cyclase_N"/>
    <property type="match status" value="1"/>
</dbReference>
<dbReference type="PANTHER" id="PTHR11764:SF20">
    <property type="entry name" value="LANOSTEROL SYNTHASE"/>
    <property type="match status" value="1"/>
</dbReference>
<dbReference type="NCBIfam" id="TIGR01787">
    <property type="entry name" value="squalene_cyclas"/>
    <property type="match status" value="1"/>
</dbReference>
<dbReference type="GO" id="GO:0016104">
    <property type="term" value="P:triterpenoid biosynthetic process"/>
    <property type="evidence" value="ECO:0007669"/>
    <property type="project" value="InterPro"/>
</dbReference>
<organism evidence="10 11">
    <name type="scientific">Fluviicola chungangensis</name>
    <dbReference type="NCBI Taxonomy" id="2597671"/>
    <lineage>
        <taxon>Bacteria</taxon>
        <taxon>Pseudomonadati</taxon>
        <taxon>Bacteroidota</taxon>
        <taxon>Flavobacteriia</taxon>
        <taxon>Flavobacteriales</taxon>
        <taxon>Crocinitomicaceae</taxon>
        <taxon>Fluviicola</taxon>
    </lineage>
</organism>
<evidence type="ECO:0000313" key="11">
    <source>
        <dbReference type="Proteomes" id="UP000316008"/>
    </source>
</evidence>
<evidence type="ECO:0000313" key="10">
    <source>
        <dbReference type="EMBL" id="TSJ46525.1"/>
    </source>
</evidence>
<dbReference type="InterPro" id="IPR032697">
    <property type="entry name" value="SQ_cyclase_N"/>
</dbReference>
<keyword evidence="6" id="KW-0443">Lipid metabolism</keyword>
<dbReference type="Pfam" id="PF13243">
    <property type="entry name" value="SQHop_cyclase_C"/>
    <property type="match status" value="1"/>
</dbReference>
<dbReference type="InterPro" id="IPR002365">
    <property type="entry name" value="Terpene_synthase_CS"/>
</dbReference>
<comment type="pathway">
    <text evidence="1">Secondary metabolite biosynthesis; hopanoid biosynthesis.</text>
</comment>
<dbReference type="RefSeq" id="WP_144332062.1">
    <property type="nucleotide sequence ID" value="NZ_VLPL01000002.1"/>
</dbReference>
<dbReference type="SUPFAM" id="SSF48239">
    <property type="entry name" value="Terpenoid cyclases/Protein prenyltransferases"/>
    <property type="match status" value="2"/>
</dbReference>
<dbReference type="InterPro" id="IPR008930">
    <property type="entry name" value="Terpenoid_cyclase/PrenylTrfase"/>
</dbReference>
<evidence type="ECO:0000256" key="6">
    <source>
        <dbReference type="ARBA" id="ARBA00023098"/>
    </source>
</evidence>
<dbReference type="GO" id="GO:0006694">
    <property type="term" value="P:steroid biosynthetic process"/>
    <property type="evidence" value="ECO:0007669"/>
    <property type="project" value="UniProtKB-KW"/>
</dbReference>
<dbReference type="OrthoDB" id="4673451at2"/>
<dbReference type="GO" id="GO:0005811">
    <property type="term" value="C:lipid droplet"/>
    <property type="evidence" value="ECO:0007669"/>
    <property type="project" value="InterPro"/>
</dbReference>
<dbReference type="FunFam" id="1.50.10.20:FF:000003">
    <property type="entry name" value="Terpene cyclase/mutase family member"/>
    <property type="match status" value="1"/>
</dbReference>
<keyword evidence="11" id="KW-1185">Reference proteome</keyword>
<sequence length="751" mass="87296">MNFDQKDPAYFWDTWKFSSKNGQQYWQFEIPEELKPIIQSDSDWEKPEGVAFLKALDRAFLFDKKINPNSADRLLRYAHRKQAGEPSIIPSDDSFSLKEKARIALLNGFSFYETLQEPDGNWSGDYGGPLFLIPGLVIASYITGSPFEKPMQVLMKRNIWNHQNEDGGWGLHIEGHSTMFGTVMQYVTLRILGENLSNPDMKRAQDWILSHGGATKAPQWGKFYLSVLNVYEWKGNDALLPEMWKFPKWVPFHPGKYWCHNRMIFLPMSYCFGKKVKAELTPLVKELRKELYTSDYDSINWKKARREACQTDIYHPVSKWYLRLSTIINGYERIHSKRFRKKALNYVEDYIDFEDTYTRYINIGPVNQAINSIYAWHHHGKDSEQFKNHLKRWKDYLWIAEDGAKMAGYNGSQLWDTAFAGQALIEADMENHFPVMAEKIYRYIDSSQIERNAKEYDKFWGDVTLGCWPFSTIDHGWAITDCTSEGMKTAILYNRKEHIQKQHHIDLERLKPAVDWLLSMQNKDGGWASYEKQRAPKWIEVLNPALLFENIMTEATYTECSSASIQGLNEFTKHHDYRKEDIQRALDRGGRFLKSKQDPDGSWYGCWAVCYTYGTWFGMEGLLTAGYKGYEDGTPAPEIQKACEFLLSKQRADGSWGESFESCVQHRYVEHEDGQIVNTAWALLALMKAKHPDRTAIEKGIAFILSRQEASGDFPQEGVSGIFNGNCAITYTAYRNVFPLWAIGRYYRWYS</sequence>
<dbReference type="PROSITE" id="PS01074">
    <property type="entry name" value="TERPENE_SYNTHASES"/>
    <property type="match status" value="1"/>
</dbReference>
<accession>A0A556N368</accession>
<evidence type="ECO:0000259" key="8">
    <source>
        <dbReference type="Pfam" id="PF13243"/>
    </source>
</evidence>
<dbReference type="InterPro" id="IPR032696">
    <property type="entry name" value="SQ_cyclase_C"/>
</dbReference>
<name>A0A556N368_9FLAO</name>
<dbReference type="AlphaFoldDB" id="A0A556N368"/>
<comment type="similarity">
    <text evidence="2">Belongs to the terpene cyclase/mutase family.</text>
</comment>
<dbReference type="CDD" id="cd02892">
    <property type="entry name" value="SQCY_1"/>
    <property type="match status" value="1"/>
</dbReference>
<evidence type="ECO:0000256" key="7">
    <source>
        <dbReference type="ARBA" id="ARBA00023235"/>
    </source>
</evidence>
<dbReference type="EMBL" id="VLPL01000002">
    <property type="protein sequence ID" value="TSJ46525.1"/>
    <property type="molecule type" value="Genomic_DNA"/>
</dbReference>
<proteinExistence type="inferred from homology"/>
<dbReference type="SFLD" id="SFLDG01016">
    <property type="entry name" value="Prenyltransferase_Like_2"/>
    <property type="match status" value="1"/>
</dbReference>
<keyword evidence="4" id="KW-0677">Repeat</keyword>
<dbReference type="GO" id="GO:0031559">
    <property type="term" value="F:oxidosqualene cyclase activity"/>
    <property type="evidence" value="ECO:0007669"/>
    <property type="project" value="UniProtKB-ARBA"/>
</dbReference>
<keyword evidence="3" id="KW-0444">Lipid biosynthesis</keyword>
<comment type="caution">
    <text evidence="10">The sequence shown here is derived from an EMBL/GenBank/DDBJ whole genome shotgun (WGS) entry which is preliminary data.</text>
</comment>
<dbReference type="Proteomes" id="UP000316008">
    <property type="component" value="Unassembled WGS sequence"/>
</dbReference>
<evidence type="ECO:0000256" key="1">
    <source>
        <dbReference type="ARBA" id="ARBA00004999"/>
    </source>
</evidence>
<evidence type="ECO:0000256" key="3">
    <source>
        <dbReference type="ARBA" id="ARBA00022516"/>
    </source>
</evidence>
<keyword evidence="5" id="KW-0752">Steroid biosynthesis</keyword>
<protein>
    <submittedName>
        <fullName evidence="10">Terpene cyclase/mutase family protein</fullName>
    </submittedName>
</protein>
<feature type="domain" description="Squalene cyclase C-terminal" evidence="8">
    <location>
        <begin position="412"/>
        <end position="747"/>
    </location>
</feature>
<keyword evidence="7" id="KW-0413">Isomerase</keyword>
<dbReference type="InterPro" id="IPR018333">
    <property type="entry name" value="Squalene_cyclase"/>
</dbReference>
<evidence type="ECO:0000256" key="4">
    <source>
        <dbReference type="ARBA" id="ARBA00022737"/>
    </source>
</evidence>
<evidence type="ECO:0000259" key="9">
    <source>
        <dbReference type="Pfam" id="PF13249"/>
    </source>
</evidence>
<evidence type="ECO:0000256" key="5">
    <source>
        <dbReference type="ARBA" id="ARBA00022955"/>
    </source>
</evidence>
<dbReference type="PANTHER" id="PTHR11764">
    <property type="entry name" value="TERPENE CYCLASE/MUTASE FAMILY MEMBER"/>
    <property type="match status" value="1"/>
</dbReference>